<comment type="caution">
    <text evidence="2">The sequence shown here is derived from an EMBL/GenBank/DDBJ whole genome shotgun (WGS) entry which is preliminary data.</text>
</comment>
<evidence type="ECO:0000313" key="3">
    <source>
        <dbReference type="Proteomes" id="UP000253817"/>
    </source>
</evidence>
<dbReference type="InterPro" id="IPR020483">
    <property type="entry name" value="Uncharacterised_YgbA"/>
</dbReference>
<dbReference type="Proteomes" id="UP000253817">
    <property type="component" value="Unassembled WGS sequence"/>
</dbReference>
<dbReference type="EMBL" id="PPTT01000009">
    <property type="protein sequence ID" value="RDB69510.1"/>
    <property type="molecule type" value="Genomic_DNA"/>
</dbReference>
<name>A0A3N0IXN4_9ACTN</name>
<reference evidence="1 3" key="1">
    <citation type="journal article" date="2018" name="Elife">
        <title>Discovery and characterization of a prevalent human gut bacterial enzyme sufficient for the inactivation of a family of plant toxins.</title>
        <authorList>
            <person name="Koppel N."/>
            <person name="Bisanz J.E."/>
            <person name="Pandelia M.E."/>
            <person name="Turnbaugh P.J."/>
            <person name="Balskus E.P."/>
        </authorList>
    </citation>
    <scope>NUCLEOTIDE SEQUENCE [LARGE SCALE GENOMIC DNA]</scope>
    <source>
        <strain evidence="1 3">DSM 16107</strain>
    </source>
</reference>
<dbReference type="OrthoDB" id="5344095at2"/>
<accession>A0A3N0IXN4</accession>
<keyword evidence="3" id="KW-1185">Reference proteome</keyword>
<dbReference type="Proteomes" id="UP000270112">
    <property type="component" value="Unassembled WGS sequence"/>
</dbReference>
<proteinExistence type="predicted"/>
<gene>
    <name evidence="1" type="ORF">C1876_07010</name>
    <name evidence="2" type="ORF">DMP09_11365</name>
</gene>
<dbReference type="AlphaFoldDB" id="A0A3N0IXN4"/>
<organism evidence="2 4">
    <name type="scientific">Eggerthella sinensis</name>
    <dbReference type="NCBI Taxonomy" id="242230"/>
    <lineage>
        <taxon>Bacteria</taxon>
        <taxon>Bacillati</taxon>
        <taxon>Actinomycetota</taxon>
        <taxon>Coriobacteriia</taxon>
        <taxon>Eggerthellales</taxon>
        <taxon>Eggerthellaceae</taxon>
        <taxon>Eggerthella</taxon>
    </lineage>
</organism>
<evidence type="ECO:0000313" key="2">
    <source>
        <dbReference type="EMBL" id="RNM41082.1"/>
    </source>
</evidence>
<dbReference type="EMBL" id="QICC01000050">
    <property type="protein sequence ID" value="RNM41082.1"/>
    <property type="molecule type" value="Genomic_DNA"/>
</dbReference>
<dbReference type="RefSeq" id="WP_114546000.1">
    <property type="nucleotide sequence ID" value="NZ_CALJMG010000092.1"/>
</dbReference>
<sequence length="116" mass="13145">MPTQDSPKTAQRRIREKRTISQMVALYCADNHEASARTETAHCGEAVCPDCAAIDAYAVLRTERCRKMDAKTSCEQCGNHCYKPEERDRIRAVMRYAGPRMLKKHPIAAVRHLLGK</sequence>
<protein>
    <submittedName>
        <fullName evidence="2">Nitrous oxide-stimulated promoter family protein</fullName>
    </submittedName>
</protein>
<evidence type="ECO:0000313" key="1">
    <source>
        <dbReference type="EMBL" id="RDB69510.1"/>
    </source>
</evidence>
<evidence type="ECO:0000313" key="4">
    <source>
        <dbReference type="Proteomes" id="UP000270112"/>
    </source>
</evidence>
<reference evidence="4" key="2">
    <citation type="submission" date="2018-05" db="EMBL/GenBank/DDBJ databases">
        <title>Genome Sequencing of selected type strains of the family Eggerthellaceae.</title>
        <authorList>
            <person name="Danylec N."/>
            <person name="Stoll D.A."/>
            <person name="Doetsch A."/>
            <person name="Huch M."/>
        </authorList>
    </citation>
    <scope>NUCLEOTIDE SEQUENCE [LARGE SCALE GENOMIC DNA]</scope>
    <source>
        <strain evidence="4">DSM 16107</strain>
    </source>
</reference>
<dbReference type="NCBIfam" id="NF007714">
    <property type="entry name" value="PRK10410.1-2"/>
    <property type="match status" value="1"/>
</dbReference>
<reference evidence="2" key="3">
    <citation type="journal article" date="2019" name="Microbiol. Resour. Announc.">
        <title>Draft Genome Sequences of Type Strains of Gordonibacter faecihominis, Paraeggerthella hongkongensis, Parvibacter caecicola,Slackia equolifaciens, Slackia faecicanis, and Slackia isoflavoniconvertens.</title>
        <authorList>
            <person name="Danylec N."/>
            <person name="Stoll D.A."/>
            <person name="Dotsch A."/>
            <person name="Huch M."/>
        </authorList>
    </citation>
    <scope>NUCLEOTIDE SEQUENCE</scope>
    <source>
        <strain evidence="2">DSM 16107</strain>
    </source>
</reference>
<dbReference type="Pfam" id="PF11756">
    <property type="entry name" value="YgbA_NO"/>
    <property type="match status" value="1"/>
</dbReference>